<accession>A0A9P4QYL9</accession>
<evidence type="ECO:0000256" key="1">
    <source>
        <dbReference type="ARBA" id="ARBA00022630"/>
    </source>
</evidence>
<feature type="domain" description="FAD-binding" evidence="4">
    <location>
        <begin position="7"/>
        <end position="322"/>
    </location>
</feature>
<dbReference type="GO" id="GO:0016491">
    <property type="term" value="F:oxidoreductase activity"/>
    <property type="evidence" value="ECO:0007669"/>
    <property type="project" value="UniProtKB-KW"/>
</dbReference>
<evidence type="ECO:0000313" key="5">
    <source>
        <dbReference type="EMBL" id="KAF2735249.1"/>
    </source>
</evidence>
<keyword evidence="2" id="KW-0274">FAD</keyword>
<sequence>MPPPPRALIIGAGVAGSTLAFWLAQANMHATIIERSHHSFRSGQGIDVEGPAREVARRMGVEEEILARTTGEQGFAILDDSGKMLASVEGIVTRSVEILRGDLVDVLVGAAGGLENVEIRFGVSIKEIRQDDGGVVATFSDGREERFDFVIGADGSRSKTRQLVFDKEENEMALRPIGVYCSFFQIPRQQEDWPYGRVQHAVGNRSVVVRPAHANTSAAYASLATESQALYEAFQTGDRQVQKRAIGELFGDVGGIAPRVMKQMMNSKDFYFERLAQVKLSSWSRGRVALVGDAAYSPTPLTGAGTNLALVGAYVLAGEMSKSPEDPAAAFKAYEDRLKEFVEKSQTIALGGRAPQLFNPATAWGIWVLRTLFRFIAWTGLWKLFNIAEPQAFELPEYPAFVSS</sequence>
<dbReference type="OrthoDB" id="655030at2759"/>
<dbReference type="AlphaFoldDB" id="A0A9P4QYL9"/>
<keyword evidence="6" id="KW-1185">Reference proteome</keyword>
<dbReference type="Gene3D" id="3.50.50.60">
    <property type="entry name" value="FAD/NAD(P)-binding domain"/>
    <property type="match status" value="1"/>
</dbReference>
<comment type="caution">
    <text evidence="5">The sequence shown here is derived from an EMBL/GenBank/DDBJ whole genome shotgun (WGS) entry which is preliminary data.</text>
</comment>
<evidence type="ECO:0000256" key="3">
    <source>
        <dbReference type="ARBA" id="ARBA00023002"/>
    </source>
</evidence>
<dbReference type="InterPro" id="IPR002938">
    <property type="entry name" value="FAD-bd"/>
</dbReference>
<evidence type="ECO:0000313" key="6">
    <source>
        <dbReference type="Proteomes" id="UP000799444"/>
    </source>
</evidence>
<dbReference type="Proteomes" id="UP000799444">
    <property type="component" value="Unassembled WGS sequence"/>
</dbReference>
<organism evidence="5 6">
    <name type="scientific">Polyplosphaeria fusca</name>
    <dbReference type="NCBI Taxonomy" id="682080"/>
    <lineage>
        <taxon>Eukaryota</taxon>
        <taxon>Fungi</taxon>
        <taxon>Dikarya</taxon>
        <taxon>Ascomycota</taxon>
        <taxon>Pezizomycotina</taxon>
        <taxon>Dothideomycetes</taxon>
        <taxon>Pleosporomycetidae</taxon>
        <taxon>Pleosporales</taxon>
        <taxon>Tetraplosphaeriaceae</taxon>
        <taxon>Polyplosphaeria</taxon>
    </lineage>
</organism>
<dbReference type="InterPro" id="IPR051704">
    <property type="entry name" value="FAD_aromatic-hydroxylase"/>
</dbReference>
<reference evidence="5" key="1">
    <citation type="journal article" date="2020" name="Stud. Mycol.">
        <title>101 Dothideomycetes genomes: a test case for predicting lifestyles and emergence of pathogens.</title>
        <authorList>
            <person name="Haridas S."/>
            <person name="Albert R."/>
            <person name="Binder M."/>
            <person name="Bloem J."/>
            <person name="Labutti K."/>
            <person name="Salamov A."/>
            <person name="Andreopoulos B."/>
            <person name="Baker S."/>
            <person name="Barry K."/>
            <person name="Bills G."/>
            <person name="Bluhm B."/>
            <person name="Cannon C."/>
            <person name="Castanera R."/>
            <person name="Culley D."/>
            <person name="Daum C."/>
            <person name="Ezra D."/>
            <person name="Gonzalez J."/>
            <person name="Henrissat B."/>
            <person name="Kuo A."/>
            <person name="Liang C."/>
            <person name="Lipzen A."/>
            <person name="Lutzoni F."/>
            <person name="Magnuson J."/>
            <person name="Mondo S."/>
            <person name="Nolan M."/>
            <person name="Ohm R."/>
            <person name="Pangilinan J."/>
            <person name="Park H.-J."/>
            <person name="Ramirez L."/>
            <person name="Alfaro M."/>
            <person name="Sun H."/>
            <person name="Tritt A."/>
            <person name="Yoshinaga Y."/>
            <person name="Zwiers L.-H."/>
            <person name="Turgeon B."/>
            <person name="Goodwin S."/>
            <person name="Spatafora J."/>
            <person name="Crous P."/>
            <person name="Grigoriev I."/>
        </authorList>
    </citation>
    <scope>NUCLEOTIDE SEQUENCE</scope>
    <source>
        <strain evidence="5">CBS 125425</strain>
    </source>
</reference>
<dbReference type="Gene3D" id="3.30.9.10">
    <property type="entry name" value="D-Amino Acid Oxidase, subunit A, domain 2"/>
    <property type="match status" value="1"/>
</dbReference>
<dbReference type="PRINTS" id="PR00420">
    <property type="entry name" value="RNGMNOXGNASE"/>
</dbReference>
<protein>
    <submittedName>
        <fullName evidence="5">Oxidoreductase</fullName>
    </submittedName>
</protein>
<dbReference type="SUPFAM" id="SSF51905">
    <property type="entry name" value="FAD/NAD(P)-binding domain"/>
    <property type="match status" value="1"/>
</dbReference>
<dbReference type="InterPro" id="IPR036188">
    <property type="entry name" value="FAD/NAD-bd_sf"/>
</dbReference>
<dbReference type="PANTHER" id="PTHR46865:SF2">
    <property type="entry name" value="MONOOXYGENASE"/>
    <property type="match status" value="1"/>
</dbReference>
<name>A0A9P4QYL9_9PLEO</name>
<proteinExistence type="predicted"/>
<dbReference type="GO" id="GO:0071949">
    <property type="term" value="F:FAD binding"/>
    <property type="evidence" value="ECO:0007669"/>
    <property type="project" value="InterPro"/>
</dbReference>
<evidence type="ECO:0000256" key="2">
    <source>
        <dbReference type="ARBA" id="ARBA00022827"/>
    </source>
</evidence>
<evidence type="ECO:0000259" key="4">
    <source>
        <dbReference type="Pfam" id="PF01494"/>
    </source>
</evidence>
<keyword evidence="1" id="KW-0285">Flavoprotein</keyword>
<dbReference type="PANTHER" id="PTHR46865">
    <property type="entry name" value="OXIDOREDUCTASE-RELATED"/>
    <property type="match status" value="1"/>
</dbReference>
<dbReference type="Pfam" id="PF01494">
    <property type="entry name" value="FAD_binding_3"/>
    <property type="match status" value="1"/>
</dbReference>
<keyword evidence="3" id="KW-0560">Oxidoreductase</keyword>
<dbReference type="EMBL" id="ML996138">
    <property type="protein sequence ID" value="KAF2735249.1"/>
    <property type="molecule type" value="Genomic_DNA"/>
</dbReference>
<gene>
    <name evidence="5" type="ORF">EJ04DRAFT_576336</name>
</gene>